<keyword evidence="2" id="KW-1185">Reference proteome</keyword>
<dbReference type="EMBL" id="JAZDWU010000006">
    <property type="protein sequence ID" value="KAK9998524.1"/>
    <property type="molecule type" value="Genomic_DNA"/>
</dbReference>
<dbReference type="Gene3D" id="3.60.10.10">
    <property type="entry name" value="Endonuclease/exonuclease/phosphatase"/>
    <property type="match status" value="1"/>
</dbReference>
<evidence type="ECO:0000313" key="2">
    <source>
        <dbReference type="Proteomes" id="UP001459277"/>
    </source>
</evidence>
<reference evidence="1 2" key="1">
    <citation type="submission" date="2024-01" db="EMBL/GenBank/DDBJ databases">
        <title>A telomere-to-telomere, gap-free genome of sweet tea (Lithocarpus litseifolius).</title>
        <authorList>
            <person name="Zhou J."/>
        </authorList>
    </citation>
    <scope>NUCLEOTIDE SEQUENCE [LARGE SCALE GENOMIC DNA]</scope>
    <source>
        <strain evidence="1">Zhou-2022a</strain>
        <tissue evidence="1">Leaf</tissue>
    </source>
</reference>
<name>A0AAW2CP80_9ROSI</name>
<comment type="caution">
    <text evidence="1">The sequence shown here is derived from an EMBL/GenBank/DDBJ whole genome shotgun (WGS) entry which is preliminary data.</text>
</comment>
<dbReference type="PANTHER" id="PTHR35218">
    <property type="entry name" value="RNASE H DOMAIN-CONTAINING PROTEIN"/>
    <property type="match status" value="1"/>
</dbReference>
<evidence type="ECO:0008006" key="3">
    <source>
        <dbReference type="Google" id="ProtNLM"/>
    </source>
</evidence>
<organism evidence="1 2">
    <name type="scientific">Lithocarpus litseifolius</name>
    <dbReference type="NCBI Taxonomy" id="425828"/>
    <lineage>
        <taxon>Eukaryota</taxon>
        <taxon>Viridiplantae</taxon>
        <taxon>Streptophyta</taxon>
        <taxon>Embryophyta</taxon>
        <taxon>Tracheophyta</taxon>
        <taxon>Spermatophyta</taxon>
        <taxon>Magnoliopsida</taxon>
        <taxon>eudicotyledons</taxon>
        <taxon>Gunneridae</taxon>
        <taxon>Pentapetalae</taxon>
        <taxon>rosids</taxon>
        <taxon>fabids</taxon>
        <taxon>Fagales</taxon>
        <taxon>Fagaceae</taxon>
        <taxon>Lithocarpus</taxon>
    </lineage>
</organism>
<dbReference type="Proteomes" id="UP001459277">
    <property type="component" value="Unassembled WGS sequence"/>
</dbReference>
<dbReference type="AlphaFoldDB" id="A0AAW2CP80"/>
<dbReference type="InterPro" id="IPR036691">
    <property type="entry name" value="Endo/exonu/phosph_ase_sf"/>
</dbReference>
<protein>
    <recommendedName>
        <fullName evidence="3">Endonuclease/exonuclease/phosphatase domain-containing protein</fullName>
    </recommendedName>
</protein>
<sequence length="252" mass="29262">METRLDKEGFEKLYGELPFPNKIIVKHPNLGGGLALIWKNEVQLQLVNYTANHILVKVREDDGFEWWLTGFYGWPEACQRYKSWELLAHSRTFVEGPLLCIGDFNAISQTTEKLSKQSSRMNQIDAFHEALENCQLEDLGYRDIHHLPIVLQTKHYGRNVTKARFGFKFEENWLLREDCEMVIKEAWSVDVGGMNGMARLKQKIEVCGEDLRAWGSSRSRPNDEEIKQLQKQLEILNAVENTEVSRSEFLTE</sequence>
<evidence type="ECO:0000313" key="1">
    <source>
        <dbReference type="EMBL" id="KAK9998524.1"/>
    </source>
</evidence>
<accession>A0AAW2CP80</accession>
<dbReference type="PANTHER" id="PTHR35218:SF9">
    <property type="entry name" value="ENDONUCLEASE_EXONUCLEASE_PHOSPHATASE DOMAIN-CONTAINING PROTEIN"/>
    <property type="match status" value="1"/>
</dbReference>
<dbReference type="SUPFAM" id="SSF56219">
    <property type="entry name" value="DNase I-like"/>
    <property type="match status" value="1"/>
</dbReference>
<gene>
    <name evidence="1" type="ORF">SO802_018127</name>
</gene>
<proteinExistence type="predicted"/>